<keyword evidence="3" id="KW-1185">Reference proteome</keyword>
<comment type="caution">
    <text evidence="2">The sequence shown here is derived from an EMBL/GenBank/DDBJ whole genome shotgun (WGS) entry which is preliminary data.</text>
</comment>
<proteinExistence type="predicted"/>
<protein>
    <submittedName>
        <fullName evidence="2">Uncharacterized protein</fullName>
    </submittedName>
</protein>
<evidence type="ECO:0000313" key="3">
    <source>
        <dbReference type="Proteomes" id="UP001189429"/>
    </source>
</evidence>
<evidence type="ECO:0000256" key="1">
    <source>
        <dbReference type="SAM" id="MobiDB-lite"/>
    </source>
</evidence>
<name>A0ABN9TU44_9DINO</name>
<feature type="region of interest" description="Disordered" evidence="1">
    <location>
        <begin position="1"/>
        <end position="61"/>
    </location>
</feature>
<feature type="region of interest" description="Disordered" evidence="1">
    <location>
        <begin position="93"/>
        <end position="131"/>
    </location>
</feature>
<reference evidence="2" key="1">
    <citation type="submission" date="2023-10" db="EMBL/GenBank/DDBJ databases">
        <authorList>
            <person name="Chen Y."/>
            <person name="Shah S."/>
            <person name="Dougan E. K."/>
            <person name="Thang M."/>
            <person name="Chan C."/>
        </authorList>
    </citation>
    <scope>NUCLEOTIDE SEQUENCE [LARGE SCALE GENOMIC DNA]</scope>
</reference>
<feature type="compositionally biased region" description="Basic and acidic residues" evidence="1">
    <location>
        <begin position="36"/>
        <end position="61"/>
    </location>
</feature>
<feature type="compositionally biased region" description="Basic residues" evidence="1">
    <location>
        <begin position="1"/>
        <end position="11"/>
    </location>
</feature>
<feature type="compositionally biased region" description="Low complexity" evidence="1">
    <location>
        <begin position="119"/>
        <end position="131"/>
    </location>
</feature>
<evidence type="ECO:0000313" key="2">
    <source>
        <dbReference type="EMBL" id="CAK0849209.1"/>
    </source>
</evidence>
<feature type="compositionally biased region" description="Low complexity" evidence="1">
    <location>
        <begin position="12"/>
        <end position="22"/>
    </location>
</feature>
<organism evidence="2 3">
    <name type="scientific">Prorocentrum cordatum</name>
    <dbReference type="NCBI Taxonomy" id="2364126"/>
    <lineage>
        <taxon>Eukaryota</taxon>
        <taxon>Sar</taxon>
        <taxon>Alveolata</taxon>
        <taxon>Dinophyceae</taxon>
        <taxon>Prorocentrales</taxon>
        <taxon>Prorocentraceae</taxon>
        <taxon>Prorocentrum</taxon>
    </lineage>
</organism>
<dbReference type="EMBL" id="CAUYUJ010015042">
    <property type="protein sequence ID" value="CAK0849209.1"/>
    <property type="molecule type" value="Genomic_DNA"/>
</dbReference>
<accession>A0ABN9TU44</accession>
<sequence length="131" mass="13899">MAEPARKRRKAAPPAATPPADDGGLGGLYDFLPPPDPEKDEKAKAEAKKKELPPLPPEDKSRVVFLDIDGVLLPAGSVETITIDGVQLPVRETSWPRRSSARPRSGRTCAPLCSRPERASSSPPSGGAPSR</sequence>
<dbReference type="Proteomes" id="UP001189429">
    <property type="component" value="Unassembled WGS sequence"/>
</dbReference>
<gene>
    <name evidence="2" type="ORF">PCOR1329_LOCUS41955</name>
</gene>